<keyword evidence="2 6" id="KW-0812">Transmembrane</keyword>
<dbReference type="GO" id="GO:0005886">
    <property type="term" value="C:plasma membrane"/>
    <property type="evidence" value="ECO:0007669"/>
    <property type="project" value="TreeGrafter"/>
</dbReference>
<dbReference type="EMBL" id="CAICTM010000135">
    <property type="protein sequence ID" value="CAB9502413.1"/>
    <property type="molecule type" value="Genomic_DNA"/>
</dbReference>
<comment type="subcellular location">
    <subcellularLocation>
        <location evidence="1">Membrane</location>
        <topology evidence="1">Multi-pass membrane protein</topology>
    </subcellularLocation>
</comment>
<feature type="transmembrane region" description="Helical" evidence="6">
    <location>
        <begin position="376"/>
        <end position="399"/>
    </location>
</feature>
<feature type="transmembrane region" description="Helical" evidence="6">
    <location>
        <begin position="29"/>
        <end position="48"/>
    </location>
</feature>
<dbReference type="Gene3D" id="1.20.1070.10">
    <property type="entry name" value="Rhodopsin 7-helix transmembrane proteins"/>
    <property type="match status" value="1"/>
</dbReference>
<feature type="transmembrane region" description="Helical" evidence="6">
    <location>
        <begin position="111"/>
        <end position="134"/>
    </location>
</feature>
<name>A0A9N8DG82_9STRA</name>
<feature type="region of interest" description="Disordered" evidence="5">
    <location>
        <begin position="436"/>
        <end position="484"/>
    </location>
</feature>
<dbReference type="SUPFAM" id="SSF81321">
    <property type="entry name" value="Family A G protein-coupled receptor-like"/>
    <property type="match status" value="1"/>
</dbReference>
<evidence type="ECO:0000256" key="5">
    <source>
        <dbReference type="SAM" id="MobiDB-lite"/>
    </source>
</evidence>
<evidence type="ECO:0000256" key="1">
    <source>
        <dbReference type="ARBA" id="ARBA00004141"/>
    </source>
</evidence>
<dbReference type="AlphaFoldDB" id="A0A9N8DG82"/>
<dbReference type="GO" id="GO:0007189">
    <property type="term" value="P:adenylate cyclase-activating G protein-coupled receptor signaling pathway"/>
    <property type="evidence" value="ECO:0007669"/>
    <property type="project" value="TreeGrafter"/>
</dbReference>
<evidence type="ECO:0000313" key="8">
    <source>
        <dbReference type="Proteomes" id="UP001153069"/>
    </source>
</evidence>
<protein>
    <submittedName>
        <fullName evidence="7">Uncharacterized protein</fullName>
    </submittedName>
</protein>
<proteinExistence type="predicted"/>
<evidence type="ECO:0000256" key="4">
    <source>
        <dbReference type="ARBA" id="ARBA00023136"/>
    </source>
</evidence>
<evidence type="ECO:0000313" key="7">
    <source>
        <dbReference type="EMBL" id="CAB9502413.1"/>
    </source>
</evidence>
<comment type="caution">
    <text evidence="7">The sequence shown here is derived from an EMBL/GenBank/DDBJ whole genome shotgun (WGS) entry which is preliminary data.</text>
</comment>
<dbReference type="Proteomes" id="UP001153069">
    <property type="component" value="Unassembled WGS sequence"/>
</dbReference>
<feature type="transmembrane region" description="Helical" evidence="6">
    <location>
        <begin position="154"/>
        <end position="174"/>
    </location>
</feature>
<gene>
    <name evidence="7" type="ORF">SEMRO_136_G063940.1</name>
</gene>
<feature type="transmembrane region" description="Helical" evidence="6">
    <location>
        <begin position="328"/>
        <end position="347"/>
    </location>
</feature>
<feature type="transmembrane region" description="Helical" evidence="6">
    <location>
        <begin position="212"/>
        <end position="236"/>
    </location>
</feature>
<organism evidence="7 8">
    <name type="scientific">Seminavis robusta</name>
    <dbReference type="NCBI Taxonomy" id="568900"/>
    <lineage>
        <taxon>Eukaryota</taxon>
        <taxon>Sar</taxon>
        <taxon>Stramenopiles</taxon>
        <taxon>Ochrophyta</taxon>
        <taxon>Bacillariophyta</taxon>
        <taxon>Bacillariophyceae</taxon>
        <taxon>Bacillariophycidae</taxon>
        <taxon>Naviculales</taxon>
        <taxon>Naviculaceae</taxon>
        <taxon>Seminavis</taxon>
    </lineage>
</organism>
<dbReference type="PANTHER" id="PTHR23112:SF47">
    <property type="entry name" value="G-PROTEIN COUPLED RECEPTOR 157"/>
    <property type="match status" value="1"/>
</dbReference>
<feature type="transmembrane region" description="Helical" evidence="6">
    <location>
        <begin position="69"/>
        <end position="91"/>
    </location>
</feature>
<evidence type="ECO:0000256" key="2">
    <source>
        <dbReference type="ARBA" id="ARBA00022692"/>
    </source>
</evidence>
<evidence type="ECO:0000256" key="3">
    <source>
        <dbReference type="ARBA" id="ARBA00022989"/>
    </source>
</evidence>
<reference evidence="7" key="1">
    <citation type="submission" date="2020-06" db="EMBL/GenBank/DDBJ databases">
        <authorList>
            <consortium name="Plant Systems Biology data submission"/>
        </authorList>
    </citation>
    <scope>NUCLEOTIDE SEQUENCE</scope>
    <source>
        <strain evidence="7">D6</strain>
    </source>
</reference>
<dbReference type="GO" id="GO:0004930">
    <property type="term" value="F:G protein-coupled receptor activity"/>
    <property type="evidence" value="ECO:0007669"/>
    <property type="project" value="TreeGrafter"/>
</dbReference>
<dbReference type="PANTHER" id="PTHR23112">
    <property type="entry name" value="G PROTEIN-COUPLED RECEPTOR 157-RELATED"/>
    <property type="match status" value="1"/>
</dbReference>
<evidence type="ECO:0000256" key="6">
    <source>
        <dbReference type="SAM" id="Phobius"/>
    </source>
</evidence>
<keyword evidence="8" id="KW-1185">Reference proteome</keyword>
<keyword evidence="4 6" id="KW-0472">Membrane</keyword>
<accession>A0A9N8DG82</accession>
<keyword evidence="3 6" id="KW-1133">Transmembrane helix</keyword>
<sequence length="499" mass="56769">MPMSHNSTAEDTAAMELYYQEHMHYEPQYIIPLIFVNMLSCSLSILGSTSIMSMAWRANKSKPQIMQRLLFGLSLADLVTTLAFLFMPFLAPQEEGLAWAVGNRASTTAVGFFFLAALMCANMMNMYLSIYFLLVVRRNWREQHFTQRGYETTAFAVAVLIPLLDFVPGAIFGMTNTNEVINNFVSYNASPWDCMMDEESCERPIKGNPQVWSYVGAAPFTMFSIICFACTFMVYWTARTTFRKSKSYDFTTSTTTNATTAGNNDPTNTRCRLAGSSMVQGLRGDELTETGTTQRERSPSTISTIIQSVRRSTSRHNKTSGDRKANEVATQAILYCLVYTNTLIWPFTGGMLKTRPSAGDDRSGAQVIYEWHQDPAIYVLHIVFWMFFPLQGFLNWFVYTRIKVKEWRRADPDCSTFHIYRLILMGIPIPVSSRDNVNRANELPNPDRYRRAKAVRQKESEEEKTEEELPTLHESGTTTGLDALQWQDDVDLEVADLEI</sequence>